<organism evidence="5 6">
    <name type="scientific">Paenibacillus cisolokensis</name>
    <dbReference type="NCBI Taxonomy" id="1658519"/>
    <lineage>
        <taxon>Bacteria</taxon>
        <taxon>Bacillati</taxon>
        <taxon>Bacillota</taxon>
        <taxon>Bacilli</taxon>
        <taxon>Bacillales</taxon>
        <taxon>Paenibacillaceae</taxon>
        <taxon>Paenibacillus</taxon>
    </lineage>
</organism>
<dbReference type="Proteomes" id="UP000680304">
    <property type="component" value="Unassembled WGS sequence"/>
</dbReference>
<dbReference type="SUPFAM" id="SSF55174">
    <property type="entry name" value="Alpha-L RNA-binding motif"/>
    <property type="match status" value="1"/>
</dbReference>
<dbReference type="InterPro" id="IPR002877">
    <property type="entry name" value="RNA_MeTrfase_FtsJ_dom"/>
</dbReference>
<gene>
    <name evidence="5" type="ORF">PACILC2_49600</name>
</gene>
<reference evidence="5 6" key="1">
    <citation type="submission" date="2021-04" db="EMBL/GenBank/DDBJ databases">
        <title>Draft genome sequence of Paenibacillus cisolokensis, LC2-13A.</title>
        <authorList>
            <person name="Uke A."/>
            <person name="Chhe C."/>
            <person name="Baramee S."/>
            <person name="Kosugi A."/>
        </authorList>
    </citation>
    <scope>NUCLEOTIDE SEQUENCE [LARGE SCALE GENOMIC DNA]</scope>
    <source>
        <strain evidence="5 6">LC2-13A</strain>
    </source>
</reference>
<evidence type="ECO:0000313" key="6">
    <source>
        <dbReference type="Proteomes" id="UP000680304"/>
    </source>
</evidence>
<dbReference type="InterPro" id="IPR029063">
    <property type="entry name" value="SAM-dependent_MTases_sf"/>
</dbReference>
<dbReference type="NCBIfam" id="TIGR00478">
    <property type="entry name" value="tly"/>
    <property type="match status" value="1"/>
</dbReference>
<dbReference type="CDD" id="cd00165">
    <property type="entry name" value="S4"/>
    <property type="match status" value="1"/>
</dbReference>
<comment type="caution">
    <text evidence="5">The sequence shown here is derived from an EMBL/GenBank/DDBJ whole genome shotgun (WGS) entry which is preliminary data.</text>
</comment>
<comment type="similarity">
    <text evidence="2">Belongs to the TlyA family.</text>
</comment>
<dbReference type="PROSITE" id="PS50889">
    <property type="entry name" value="S4"/>
    <property type="match status" value="1"/>
</dbReference>
<dbReference type="InterPro" id="IPR036986">
    <property type="entry name" value="S4_RNA-bd_sf"/>
</dbReference>
<dbReference type="Gene3D" id="3.40.50.150">
    <property type="entry name" value="Vaccinia Virus protein VP39"/>
    <property type="match status" value="1"/>
</dbReference>
<dbReference type="PANTHER" id="PTHR32319">
    <property type="entry name" value="BACTERIAL HEMOLYSIN-LIKE PROTEIN"/>
    <property type="match status" value="1"/>
</dbReference>
<name>A0ABQ4NDS8_9BACL</name>
<dbReference type="SUPFAM" id="SSF53335">
    <property type="entry name" value="S-adenosyl-L-methionine-dependent methyltransferases"/>
    <property type="match status" value="1"/>
</dbReference>
<feature type="domain" description="Ribosomal RNA methyltransferase FtsJ" evidence="4">
    <location>
        <begin position="62"/>
        <end position="241"/>
    </location>
</feature>
<dbReference type="PANTHER" id="PTHR32319:SF0">
    <property type="entry name" value="BACTERIAL HEMOLYSIN-LIKE PROTEIN"/>
    <property type="match status" value="1"/>
</dbReference>
<dbReference type="EMBL" id="BOVJ01000179">
    <property type="protein sequence ID" value="GIQ66392.1"/>
    <property type="molecule type" value="Genomic_DNA"/>
</dbReference>
<sequence length="242" mass="26597">MDKKRSSLWKVLVDRGLFEDRKTAASWILSGKVIVNGEKIQQEGTPIPVNSEIIIKGFDMKYVGKGGLKLERALEVFSIDVSGRVAIDAGASTGGFTDCLLQKGCSKVYSVDVGFGQLAGKLRSNPNVINMEKTNISEVKIEQLNPLPSIAVIDISYLSLKKAVPIVSKLITDDGDIICLVKLLFEVNDVEIRRSGVIEDEKVYKDILLDLVDCFTKIGFSIRGITNSPITGNNRTIEFLFI</sequence>
<keyword evidence="6" id="KW-1185">Reference proteome</keyword>
<dbReference type="RefSeq" id="WP_213530950.1">
    <property type="nucleotide sequence ID" value="NZ_BOVJ01000179.1"/>
</dbReference>
<proteinExistence type="inferred from homology"/>
<dbReference type="Pfam" id="PF01728">
    <property type="entry name" value="FtsJ"/>
    <property type="match status" value="1"/>
</dbReference>
<dbReference type="Gene3D" id="3.10.290.10">
    <property type="entry name" value="RNA-binding S4 domain"/>
    <property type="match status" value="1"/>
</dbReference>
<evidence type="ECO:0000256" key="3">
    <source>
        <dbReference type="PROSITE-ProRule" id="PRU00182"/>
    </source>
</evidence>
<dbReference type="InterPro" id="IPR004538">
    <property type="entry name" value="Hemolysin_A/TlyA"/>
</dbReference>
<evidence type="ECO:0000256" key="1">
    <source>
        <dbReference type="ARBA" id="ARBA00022884"/>
    </source>
</evidence>
<keyword evidence="1 3" id="KW-0694">RNA-binding</keyword>
<dbReference type="InterPro" id="IPR047048">
    <property type="entry name" value="TlyA"/>
</dbReference>
<protein>
    <submittedName>
        <fullName evidence="5">TlyA family rRNA (Cytidine-2'-O)-methyltransferase</fullName>
    </submittedName>
</protein>
<evidence type="ECO:0000313" key="5">
    <source>
        <dbReference type="EMBL" id="GIQ66392.1"/>
    </source>
</evidence>
<accession>A0ABQ4NDS8</accession>
<evidence type="ECO:0000259" key="4">
    <source>
        <dbReference type="Pfam" id="PF01728"/>
    </source>
</evidence>
<evidence type="ECO:0000256" key="2">
    <source>
        <dbReference type="ARBA" id="ARBA00029460"/>
    </source>
</evidence>